<keyword evidence="10" id="KW-0472">Membrane</keyword>
<name>A0AAJ1BE06_9GAMM</name>
<evidence type="ECO:0000256" key="9">
    <source>
        <dbReference type="ARBA" id="ARBA00022840"/>
    </source>
</evidence>
<keyword evidence="5" id="KW-0597">Phosphoprotein</keyword>
<comment type="caution">
    <text evidence="12">The sequence shown here is derived from an EMBL/GenBank/DDBJ whole genome shotgun (WGS) entry which is preliminary data.</text>
</comment>
<evidence type="ECO:0000256" key="10">
    <source>
        <dbReference type="SAM" id="Phobius"/>
    </source>
</evidence>
<evidence type="ECO:0000313" key="12">
    <source>
        <dbReference type="EMBL" id="MCH4293011.1"/>
    </source>
</evidence>
<dbReference type="PROSITE" id="PS50109">
    <property type="entry name" value="HIS_KIN"/>
    <property type="match status" value="1"/>
</dbReference>
<keyword evidence="10" id="KW-1133">Transmembrane helix</keyword>
<dbReference type="EMBL" id="JAKUDL010000001">
    <property type="protein sequence ID" value="MCH4293011.1"/>
    <property type="molecule type" value="Genomic_DNA"/>
</dbReference>
<comment type="subcellular location">
    <subcellularLocation>
        <location evidence="2">Cell membrane</location>
        <topology evidence="2">Multi-pass membrane protein</topology>
    </subcellularLocation>
</comment>
<dbReference type="SUPFAM" id="SSF55874">
    <property type="entry name" value="ATPase domain of HSP90 chaperone/DNA topoisomerase II/histidine kinase"/>
    <property type="match status" value="1"/>
</dbReference>
<keyword evidence="13" id="KW-1185">Reference proteome</keyword>
<evidence type="ECO:0000256" key="1">
    <source>
        <dbReference type="ARBA" id="ARBA00000085"/>
    </source>
</evidence>
<dbReference type="Proteomes" id="UP001297581">
    <property type="component" value="Unassembled WGS sequence"/>
</dbReference>
<proteinExistence type="predicted"/>
<evidence type="ECO:0000256" key="3">
    <source>
        <dbReference type="ARBA" id="ARBA00012438"/>
    </source>
</evidence>
<dbReference type="InterPro" id="IPR005467">
    <property type="entry name" value="His_kinase_dom"/>
</dbReference>
<keyword evidence="4" id="KW-1003">Cell membrane</keyword>
<dbReference type="PANTHER" id="PTHR44936:SF10">
    <property type="entry name" value="SENSOR PROTEIN RSTB"/>
    <property type="match status" value="1"/>
</dbReference>
<dbReference type="InterPro" id="IPR003594">
    <property type="entry name" value="HATPase_dom"/>
</dbReference>
<dbReference type="Gene3D" id="3.30.565.10">
    <property type="entry name" value="Histidine kinase-like ATPase, C-terminal domain"/>
    <property type="match status" value="1"/>
</dbReference>
<dbReference type="PANTHER" id="PTHR44936">
    <property type="entry name" value="SENSOR PROTEIN CREC"/>
    <property type="match status" value="1"/>
</dbReference>
<dbReference type="PRINTS" id="PR00344">
    <property type="entry name" value="BCTRLSENSOR"/>
</dbReference>
<protein>
    <recommendedName>
        <fullName evidence="3">histidine kinase</fullName>
        <ecNumber evidence="3">2.7.13.3</ecNumber>
    </recommendedName>
</protein>
<feature type="transmembrane region" description="Helical" evidence="10">
    <location>
        <begin position="113"/>
        <end position="133"/>
    </location>
</feature>
<evidence type="ECO:0000256" key="8">
    <source>
        <dbReference type="ARBA" id="ARBA00022777"/>
    </source>
</evidence>
<evidence type="ECO:0000313" key="13">
    <source>
        <dbReference type="Proteomes" id="UP001297581"/>
    </source>
</evidence>
<evidence type="ECO:0000256" key="7">
    <source>
        <dbReference type="ARBA" id="ARBA00022741"/>
    </source>
</evidence>
<feature type="transmembrane region" description="Helical" evidence="10">
    <location>
        <begin position="5"/>
        <end position="27"/>
    </location>
</feature>
<dbReference type="GO" id="GO:0000155">
    <property type="term" value="F:phosphorelay sensor kinase activity"/>
    <property type="evidence" value="ECO:0007669"/>
    <property type="project" value="InterPro"/>
</dbReference>
<keyword evidence="7" id="KW-0547">Nucleotide-binding</keyword>
<dbReference type="CDD" id="cd00082">
    <property type="entry name" value="HisKA"/>
    <property type="match status" value="1"/>
</dbReference>
<dbReference type="InterPro" id="IPR036890">
    <property type="entry name" value="HATPase_C_sf"/>
</dbReference>
<evidence type="ECO:0000256" key="2">
    <source>
        <dbReference type="ARBA" id="ARBA00004651"/>
    </source>
</evidence>
<dbReference type="InterPro" id="IPR036097">
    <property type="entry name" value="HisK_dim/P_sf"/>
</dbReference>
<dbReference type="GO" id="GO:0005886">
    <property type="term" value="C:plasma membrane"/>
    <property type="evidence" value="ECO:0007669"/>
    <property type="project" value="UniProtKB-SubCell"/>
</dbReference>
<dbReference type="Gene3D" id="1.10.287.130">
    <property type="match status" value="1"/>
</dbReference>
<keyword evidence="8" id="KW-0418">Kinase</keyword>
<reference evidence="12 13" key="1">
    <citation type="submission" date="2022-02" db="EMBL/GenBank/DDBJ databases">
        <title>The genome sequence of Shewanella sp. 3B26.</title>
        <authorList>
            <person name="Du J."/>
        </authorList>
    </citation>
    <scope>NUCLEOTIDE SEQUENCE [LARGE SCALE GENOMIC DNA]</scope>
    <source>
        <strain evidence="12 13">3B26</strain>
    </source>
</reference>
<sequence length="398" mass="44593">MRRQLIRLFVLIIASCALIVWSFNLIYSASEEAYGYSLDVEALLAEGQLEFKTLPANTIAFSKELTDKLANGKIISLSLDSGEQYFYQQNPDGSLRQMGPVPMRNGSGDITPLIPLLYASLALAILLLIGRVFKDLSLLQSQAVDFGRHPKRLKTGIGPRSAIYPLAQGFETMTAQIMDFLRLHRDLSRTMSHEIRTPLSRMRFVLELSKDNLPGDYLNRLSQDIDQIEELTKSYLSFARVEHQQGEQTRGWQDADAFISALLEKFSVYQSAITLEGEVDCKLTAGKVLLDPLSMDLAGQNLIANALKYADKQIRISLVAEPRHWCLTVEDDGPGIADTDKDLRQAFQRGSSPNSSGYGLGLYIVRKIAIWHQGKLRVDNSRRLGGAAISLRWRRPVF</sequence>
<dbReference type="SMART" id="SM00387">
    <property type="entry name" value="HATPase_c"/>
    <property type="match status" value="1"/>
</dbReference>
<dbReference type="AlphaFoldDB" id="A0AAJ1BE06"/>
<evidence type="ECO:0000256" key="5">
    <source>
        <dbReference type="ARBA" id="ARBA00022553"/>
    </source>
</evidence>
<gene>
    <name evidence="12" type="ORF">MJ923_01670</name>
</gene>
<dbReference type="InterPro" id="IPR003661">
    <property type="entry name" value="HisK_dim/P_dom"/>
</dbReference>
<accession>A0AAJ1BE06</accession>
<organism evidence="12 13">
    <name type="scientific">Shewanella zhuhaiensis</name>
    <dbReference type="NCBI Taxonomy" id="2919576"/>
    <lineage>
        <taxon>Bacteria</taxon>
        <taxon>Pseudomonadati</taxon>
        <taxon>Pseudomonadota</taxon>
        <taxon>Gammaproteobacteria</taxon>
        <taxon>Alteromonadales</taxon>
        <taxon>Shewanellaceae</taxon>
        <taxon>Shewanella</taxon>
    </lineage>
</organism>
<dbReference type="RefSeq" id="WP_240589632.1">
    <property type="nucleotide sequence ID" value="NZ_JAKUDL010000001.1"/>
</dbReference>
<evidence type="ECO:0000256" key="4">
    <source>
        <dbReference type="ARBA" id="ARBA00022475"/>
    </source>
</evidence>
<dbReference type="Pfam" id="PF00512">
    <property type="entry name" value="HisKA"/>
    <property type="match status" value="1"/>
</dbReference>
<dbReference type="InterPro" id="IPR050980">
    <property type="entry name" value="2C_sensor_his_kinase"/>
</dbReference>
<dbReference type="InterPro" id="IPR004358">
    <property type="entry name" value="Sig_transdc_His_kin-like_C"/>
</dbReference>
<evidence type="ECO:0000259" key="11">
    <source>
        <dbReference type="PROSITE" id="PS50109"/>
    </source>
</evidence>
<keyword evidence="10" id="KW-0812">Transmembrane</keyword>
<dbReference type="EC" id="2.7.13.3" evidence="3"/>
<keyword evidence="9 12" id="KW-0067">ATP-binding</keyword>
<keyword evidence="6" id="KW-0808">Transferase</keyword>
<evidence type="ECO:0000256" key="6">
    <source>
        <dbReference type="ARBA" id="ARBA00022679"/>
    </source>
</evidence>
<dbReference type="SMART" id="SM00388">
    <property type="entry name" value="HisKA"/>
    <property type="match status" value="1"/>
</dbReference>
<dbReference type="Pfam" id="PF02518">
    <property type="entry name" value="HATPase_c"/>
    <property type="match status" value="1"/>
</dbReference>
<dbReference type="GO" id="GO:0005524">
    <property type="term" value="F:ATP binding"/>
    <property type="evidence" value="ECO:0007669"/>
    <property type="project" value="UniProtKB-KW"/>
</dbReference>
<comment type="catalytic activity">
    <reaction evidence="1">
        <text>ATP + protein L-histidine = ADP + protein N-phospho-L-histidine.</text>
        <dbReference type="EC" id="2.7.13.3"/>
    </reaction>
</comment>
<feature type="domain" description="Histidine kinase" evidence="11">
    <location>
        <begin position="190"/>
        <end position="397"/>
    </location>
</feature>
<dbReference type="SUPFAM" id="SSF47384">
    <property type="entry name" value="Homodimeric domain of signal transducing histidine kinase"/>
    <property type="match status" value="1"/>
</dbReference>